<name>A0A2X0R7I3_9PROT</name>
<dbReference type="EMBL" id="LS423452">
    <property type="protein sequence ID" value="SPS05962.1"/>
    <property type="molecule type" value="Genomic_DNA"/>
</dbReference>
<proteinExistence type="predicted"/>
<evidence type="ECO:0000313" key="1">
    <source>
        <dbReference type="EMBL" id="SPS05962.1"/>
    </source>
</evidence>
<protein>
    <submittedName>
        <fullName evidence="1">Uncharacterized protein</fullName>
    </submittedName>
</protein>
<sequence length="49" mass="5604">MILCRVLRIGWDIEPLLPASVHFNDDEIQAFVQVWTELIARITGDTHGN</sequence>
<gene>
    <name evidence="1" type="ORF">NITFAB_1552</name>
</gene>
<reference evidence="1" key="1">
    <citation type="submission" date="2018-05" db="EMBL/GenBank/DDBJ databases">
        <authorList>
            <person name="Lanie J.A."/>
            <person name="Ng W.-L."/>
            <person name="Kazmierczak K.M."/>
            <person name="Andrzejewski T.M."/>
            <person name="Davidsen T.M."/>
            <person name="Wayne K.J."/>
            <person name="Tettelin H."/>
            <person name="Glass J.I."/>
            <person name="Rusch D."/>
            <person name="Podicherti R."/>
            <person name="Tsui H.-C.T."/>
            <person name="Winkler M.E."/>
        </authorList>
    </citation>
    <scope>NUCLEOTIDE SEQUENCE</scope>
    <source>
        <strain evidence="1">KNB</strain>
    </source>
</reference>
<dbReference type="AlphaFoldDB" id="A0A2X0R7I3"/>
<organism evidence="1">
    <name type="scientific">Candidatus Nitrotoga fabula</name>
    <dbReference type="NCBI Taxonomy" id="2182327"/>
    <lineage>
        <taxon>Bacteria</taxon>
        <taxon>Pseudomonadati</taxon>
        <taxon>Pseudomonadota</taxon>
        <taxon>Betaproteobacteria</taxon>
        <taxon>Nitrosomonadales</taxon>
        <taxon>Gallionellaceae</taxon>
        <taxon>Candidatus Nitrotoga</taxon>
    </lineage>
</organism>
<accession>A0A2X0R7I3</accession>